<dbReference type="RefSeq" id="WP_344487716.1">
    <property type="nucleotide sequence ID" value="NZ_BAAAQF010000010.1"/>
</dbReference>
<evidence type="ECO:0000313" key="6">
    <source>
        <dbReference type="EMBL" id="GAA1680867.1"/>
    </source>
</evidence>
<evidence type="ECO:0000313" key="7">
    <source>
        <dbReference type="Proteomes" id="UP001499851"/>
    </source>
</evidence>
<evidence type="ECO:0000259" key="5">
    <source>
        <dbReference type="Pfam" id="PF01494"/>
    </source>
</evidence>
<dbReference type="Pfam" id="PF01494">
    <property type="entry name" value="FAD_binding_3"/>
    <property type="match status" value="1"/>
</dbReference>
<keyword evidence="4" id="KW-0274">FAD</keyword>
<dbReference type="InterPro" id="IPR002938">
    <property type="entry name" value="FAD-bd"/>
</dbReference>
<dbReference type="PANTHER" id="PTHR43004">
    <property type="entry name" value="TRK SYSTEM POTASSIUM UPTAKE PROTEIN"/>
    <property type="match status" value="1"/>
</dbReference>
<dbReference type="SUPFAM" id="SSF52833">
    <property type="entry name" value="Thioredoxin-like"/>
    <property type="match status" value="1"/>
</dbReference>
<dbReference type="SUPFAM" id="SSF51905">
    <property type="entry name" value="FAD/NAD(P)-binding domain"/>
    <property type="match status" value="1"/>
</dbReference>
<dbReference type="InterPro" id="IPR050641">
    <property type="entry name" value="RIFMO-like"/>
</dbReference>
<dbReference type="NCBIfam" id="NF004832">
    <property type="entry name" value="PRK06184.1"/>
    <property type="match status" value="1"/>
</dbReference>
<dbReference type="InterPro" id="IPR036188">
    <property type="entry name" value="FAD/NAD-bd_sf"/>
</dbReference>
<sequence length="528" mass="56266">MNASAATEVLIVGAGPVGLVLACDLARRGVAVRIVERAEAFQVGTRARGVRARTQEVFEDLGVLDRLVAHAEAATGTARFYDAAGNVVREAVMYDAPPVPGAPYPGSLMVGQQFTEAVLRERLASFGVKVELGGEFVDYEEEDGQVTASVRFGGRVEEIRARYLVGCDGGGSTVRKRAGISFLGETWERQRMLFGNLRVEGLDDSVAHLWGAGPGGMLSLAPMPKSGTWFFTAPLPQEDGLDPAAVSVETFAEAFAERVGLPGVRFSDPVYLSVYQVNIRMVDRYREGRVLLAGDAAHVHAPAGGQGMNTGVQDAYNLGWKLARVLRGAPGALLDTYEEERLPVAAHVLASTTARGKYWSGKDAAEVSDRLVGTFAGRDPFSDVSQLSLGYRGSSLARQLDEGIGVRAGDRAPDAVCTDQSGARVRLFERFRGPHATLLVFGDRTAPEAVDRFGEVRTQRVRAQGEPPAEGDLVDADGEARERYGVAGDGLVLVRPDGYIALAGGDWDGDVVSDHLAHPGRGGECANP</sequence>
<evidence type="ECO:0000256" key="2">
    <source>
        <dbReference type="ARBA" id="ARBA00007801"/>
    </source>
</evidence>
<dbReference type="EMBL" id="BAAAQF010000010">
    <property type="protein sequence ID" value="GAA1680867.1"/>
    <property type="molecule type" value="Genomic_DNA"/>
</dbReference>
<dbReference type="InterPro" id="IPR036249">
    <property type="entry name" value="Thioredoxin-like_sf"/>
</dbReference>
<reference evidence="7" key="1">
    <citation type="journal article" date="2019" name="Int. J. Syst. Evol. Microbiol.">
        <title>The Global Catalogue of Microorganisms (GCM) 10K type strain sequencing project: providing services to taxonomists for standard genome sequencing and annotation.</title>
        <authorList>
            <consortium name="The Broad Institute Genomics Platform"/>
            <consortium name="The Broad Institute Genome Sequencing Center for Infectious Disease"/>
            <person name="Wu L."/>
            <person name="Ma J."/>
        </authorList>
    </citation>
    <scope>NUCLEOTIDE SEQUENCE [LARGE SCALE GENOMIC DNA]</scope>
    <source>
        <strain evidence="7">JCM 16001</strain>
    </source>
</reference>
<proteinExistence type="inferred from homology"/>
<dbReference type="Gene3D" id="3.50.50.60">
    <property type="entry name" value="FAD/NAD(P)-binding domain"/>
    <property type="match status" value="1"/>
</dbReference>
<dbReference type="Pfam" id="PF21274">
    <property type="entry name" value="Rng_hyd_C"/>
    <property type="match status" value="1"/>
</dbReference>
<comment type="cofactor">
    <cofactor evidence="1">
        <name>FAD</name>
        <dbReference type="ChEBI" id="CHEBI:57692"/>
    </cofactor>
</comment>
<dbReference type="Gene3D" id="3.30.70.2450">
    <property type="match status" value="1"/>
</dbReference>
<protein>
    <submittedName>
        <fullName evidence="6">FAD-dependent oxidoreductase</fullName>
    </submittedName>
</protein>
<keyword evidence="7" id="KW-1185">Reference proteome</keyword>
<evidence type="ECO:0000256" key="3">
    <source>
        <dbReference type="ARBA" id="ARBA00022630"/>
    </source>
</evidence>
<evidence type="ECO:0000256" key="4">
    <source>
        <dbReference type="ARBA" id="ARBA00022827"/>
    </source>
</evidence>
<organism evidence="6 7">
    <name type="scientific">Glycomyces endophyticus</name>
    <dbReference type="NCBI Taxonomy" id="480996"/>
    <lineage>
        <taxon>Bacteria</taxon>
        <taxon>Bacillati</taxon>
        <taxon>Actinomycetota</taxon>
        <taxon>Actinomycetes</taxon>
        <taxon>Glycomycetales</taxon>
        <taxon>Glycomycetaceae</taxon>
        <taxon>Glycomyces</taxon>
    </lineage>
</organism>
<dbReference type="Proteomes" id="UP001499851">
    <property type="component" value="Unassembled WGS sequence"/>
</dbReference>
<gene>
    <name evidence="6" type="ORF">GCM10009830_29930</name>
</gene>
<dbReference type="PANTHER" id="PTHR43004:SF19">
    <property type="entry name" value="BINDING MONOOXYGENASE, PUTATIVE (JCVI)-RELATED"/>
    <property type="match status" value="1"/>
</dbReference>
<dbReference type="PRINTS" id="PR00420">
    <property type="entry name" value="RNGMNOXGNASE"/>
</dbReference>
<feature type="domain" description="FAD-binding" evidence="5">
    <location>
        <begin position="7"/>
        <end position="350"/>
    </location>
</feature>
<name>A0ABP4T335_9ACTN</name>
<comment type="caution">
    <text evidence="6">The sequence shown here is derived from an EMBL/GenBank/DDBJ whole genome shotgun (WGS) entry which is preliminary data.</text>
</comment>
<evidence type="ECO:0000256" key="1">
    <source>
        <dbReference type="ARBA" id="ARBA00001974"/>
    </source>
</evidence>
<comment type="similarity">
    <text evidence="2">Belongs to the PheA/TfdB FAD monooxygenase family.</text>
</comment>
<accession>A0ABP4T335</accession>
<keyword evidence="3" id="KW-0285">Flavoprotein</keyword>
<dbReference type="Gene3D" id="3.40.30.120">
    <property type="match status" value="1"/>
</dbReference>